<gene>
    <name evidence="2" type="ORF">Poly30_11700</name>
</gene>
<evidence type="ECO:0000256" key="1">
    <source>
        <dbReference type="SAM" id="Phobius"/>
    </source>
</evidence>
<reference evidence="2 3" key="1">
    <citation type="submission" date="2019-02" db="EMBL/GenBank/DDBJ databases">
        <title>Deep-cultivation of Planctomycetes and their phenomic and genomic characterization uncovers novel biology.</title>
        <authorList>
            <person name="Wiegand S."/>
            <person name="Jogler M."/>
            <person name="Boedeker C."/>
            <person name="Pinto D."/>
            <person name="Vollmers J."/>
            <person name="Rivas-Marin E."/>
            <person name="Kohn T."/>
            <person name="Peeters S.H."/>
            <person name="Heuer A."/>
            <person name="Rast P."/>
            <person name="Oberbeckmann S."/>
            <person name="Bunk B."/>
            <person name="Jeske O."/>
            <person name="Meyerdierks A."/>
            <person name="Storesund J.E."/>
            <person name="Kallscheuer N."/>
            <person name="Luecker S."/>
            <person name="Lage O.M."/>
            <person name="Pohl T."/>
            <person name="Merkel B.J."/>
            <person name="Hornburger P."/>
            <person name="Mueller R.-W."/>
            <person name="Bruemmer F."/>
            <person name="Labrenz M."/>
            <person name="Spormann A.M."/>
            <person name="Op den Camp H."/>
            <person name="Overmann J."/>
            <person name="Amann R."/>
            <person name="Jetten M.S.M."/>
            <person name="Mascher T."/>
            <person name="Medema M.H."/>
            <person name="Devos D.P."/>
            <person name="Kaster A.-K."/>
            <person name="Ovreas L."/>
            <person name="Rohde M."/>
            <person name="Galperin M.Y."/>
            <person name="Jogler C."/>
        </authorList>
    </citation>
    <scope>NUCLEOTIDE SEQUENCE [LARGE SCALE GENOMIC DNA]</scope>
    <source>
        <strain evidence="2 3">Poly30</strain>
    </source>
</reference>
<keyword evidence="3" id="KW-1185">Reference proteome</keyword>
<dbReference type="Proteomes" id="UP000320390">
    <property type="component" value="Chromosome"/>
</dbReference>
<dbReference type="RefSeq" id="WP_145195169.1">
    <property type="nucleotide sequence ID" value="NZ_CP036434.1"/>
</dbReference>
<keyword evidence="1" id="KW-1133">Transmembrane helix</keyword>
<dbReference type="AlphaFoldDB" id="A0A518ENK3"/>
<keyword evidence="1" id="KW-0472">Membrane</keyword>
<keyword evidence="1" id="KW-0812">Transmembrane</keyword>
<evidence type="ECO:0000313" key="3">
    <source>
        <dbReference type="Proteomes" id="UP000320390"/>
    </source>
</evidence>
<sequence length="67" mass="6992">MKFLLNNALEIAGIALLAGFCVQWTFMGVETPAEGFAEMKRAALVVDASGPAPAPVWLSGSRVALAD</sequence>
<protein>
    <submittedName>
        <fullName evidence="2">Uncharacterized protein</fullName>
    </submittedName>
</protein>
<proteinExistence type="predicted"/>
<dbReference type="EMBL" id="CP036434">
    <property type="protein sequence ID" value="QDV05671.1"/>
    <property type="molecule type" value="Genomic_DNA"/>
</dbReference>
<organism evidence="2 3">
    <name type="scientific">Saltatorellus ferox</name>
    <dbReference type="NCBI Taxonomy" id="2528018"/>
    <lineage>
        <taxon>Bacteria</taxon>
        <taxon>Pseudomonadati</taxon>
        <taxon>Planctomycetota</taxon>
        <taxon>Planctomycetia</taxon>
        <taxon>Planctomycetia incertae sedis</taxon>
        <taxon>Saltatorellus</taxon>
    </lineage>
</organism>
<name>A0A518ENK3_9BACT</name>
<accession>A0A518ENK3</accession>
<evidence type="ECO:0000313" key="2">
    <source>
        <dbReference type="EMBL" id="QDV05671.1"/>
    </source>
</evidence>
<feature type="transmembrane region" description="Helical" evidence="1">
    <location>
        <begin position="7"/>
        <end position="26"/>
    </location>
</feature>